<gene>
    <name evidence="2" type="ORF">ENQ76_04375</name>
</gene>
<reference evidence="2" key="1">
    <citation type="journal article" date="2020" name="mSystems">
        <title>Genome- and Community-Level Interaction Insights into Carbon Utilization and Element Cycling Functions of Hydrothermarchaeota in Hydrothermal Sediment.</title>
        <authorList>
            <person name="Zhou Z."/>
            <person name="Liu Y."/>
            <person name="Xu W."/>
            <person name="Pan J."/>
            <person name="Luo Z.H."/>
            <person name="Li M."/>
        </authorList>
    </citation>
    <scope>NUCLEOTIDE SEQUENCE [LARGE SCALE GENOMIC DNA]</scope>
    <source>
        <strain evidence="2">SpSt-339</strain>
    </source>
</reference>
<organism evidence="2">
    <name type="scientific">Schlesneria paludicola</name>
    <dbReference type="NCBI Taxonomy" id="360056"/>
    <lineage>
        <taxon>Bacteria</taxon>
        <taxon>Pseudomonadati</taxon>
        <taxon>Planctomycetota</taxon>
        <taxon>Planctomycetia</taxon>
        <taxon>Planctomycetales</taxon>
        <taxon>Planctomycetaceae</taxon>
        <taxon>Schlesneria</taxon>
    </lineage>
</organism>
<feature type="region of interest" description="Disordered" evidence="1">
    <location>
        <begin position="49"/>
        <end position="74"/>
    </location>
</feature>
<accession>A0A7C2NVW5</accession>
<dbReference type="EMBL" id="DSOK01000131">
    <property type="protein sequence ID" value="HEN14690.1"/>
    <property type="molecule type" value="Genomic_DNA"/>
</dbReference>
<proteinExistence type="predicted"/>
<name>A0A7C2NVW5_9PLAN</name>
<evidence type="ECO:0000256" key="1">
    <source>
        <dbReference type="SAM" id="MobiDB-lite"/>
    </source>
</evidence>
<evidence type="ECO:0000313" key="2">
    <source>
        <dbReference type="EMBL" id="HEN14690.1"/>
    </source>
</evidence>
<sequence>MPAPPRTMPSLAALHEPPQIQTDLRDPIRERFLTGLVSDIRSLADERRPVRRTGSWWPSRRRRPPRGAAAWERR</sequence>
<protein>
    <submittedName>
        <fullName evidence="2">Uncharacterized protein</fullName>
    </submittedName>
</protein>
<comment type="caution">
    <text evidence="2">The sequence shown here is derived from an EMBL/GenBank/DDBJ whole genome shotgun (WGS) entry which is preliminary data.</text>
</comment>
<dbReference type="AlphaFoldDB" id="A0A7C2NVW5"/>